<gene>
    <name evidence="9" type="ORF">PCAR00345_LOCUS33308</name>
</gene>
<feature type="transmembrane region" description="Helical" evidence="7">
    <location>
        <begin position="775"/>
        <end position="802"/>
    </location>
</feature>
<keyword evidence="3 7" id="KW-0812">Transmembrane</keyword>
<feature type="region of interest" description="Disordered" evidence="6">
    <location>
        <begin position="477"/>
        <end position="500"/>
    </location>
</feature>
<organism evidence="9">
    <name type="scientific">Chrysotila carterae</name>
    <name type="common">Marine alga</name>
    <name type="synonym">Syracosphaera carterae</name>
    <dbReference type="NCBI Taxonomy" id="13221"/>
    <lineage>
        <taxon>Eukaryota</taxon>
        <taxon>Haptista</taxon>
        <taxon>Haptophyta</taxon>
        <taxon>Prymnesiophyceae</taxon>
        <taxon>Isochrysidales</taxon>
        <taxon>Isochrysidaceae</taxon>
        <taxon>Chrysotila</taxon>
    </lineage>
</organism>
<reference evidence="9" key="1">
    <citation type="submission" date="2021-01" db="EMBL/GenBank/DDBJ databases">
        <authorList>
            <person name="Corre E."/>
            <person name="Pelletier E."/>
            <person name="Niang G."/>
            <person name="Scheremetjew M."/>
            <person name="Finn R."/>
            <person name="Kale V."/>
            <person name="Holt S."/>
            <person name="Cochrane G."/>
            <person name="Meng A."/>
            <person name="Brown T."/>
            <person name="Cohen L."/>
        </authorList>
    </citation>
    <scope>NUCLEOTIDE SEQUENCE</scope>
    <source>
        <strain evidence="9">CCMP645</strain>
    </source>
</reference>
<keyword evidence="4 7" id="KW-1133">Transmembrane helix</keyword>
<feature type="domain" description="Integral membrane bound transporter" evidence="8">
    <location>
        <begin position="651"/>
        <end position="796"/>
    </location>
</feature>
<feature type="transmembrane region" description="Helical" evidence="7">
    <location>
        <begin position="274"/>
        <end position="293"/>
    </location>
</feature>
<comment type="subcellular location">
    <subcellularLocation>
        <location evidence="1">Cell membrane</location>
        <topology evidence="1">Multi-pass membrane protein</topology>
    </subcellularLocation>
</comment>
<keyword evidence="2" id="KW-1003">Cell membrane</keyword>
<evidence type="ECO:0000256" key="7">
    <source>
        <dbReference type="SAM" id="Phobius"/>
    </source>
</evidence>
<evidence type="ECO:0000256" key="5">
    <source>
        <dbReference type="ARBA" id="ARBA00023136"/>
    </source>
</evidence>
<feature type="transmembrane region" description="Helical" evidence="7">
    <location>
        <begin position="740"/>
        <end position="763"/>
    </location>
</feature>
<accession>A0A7S4BY85</accession>
<dbReference type="Pfam" id="PF13515">
    <property type="entry name" value="FUSC_2"/>
    <property type="match status" value="1"/>
</dbReference>
<feature type="region of interest" description="Disordered" evidence="6">
    <location>
        <begin position="945"/>
        <end position="975"/>
    </location>
</feature>
<feature type="transmembrane region" description="Helical" evidence="7">
    <location>
        <begin position="715"/>
        <end position="733"/>
    </location>
</feature>
<dbReference type="InterPro" id="IPR049453">
    <property type="entry name" value="Memb_transporter_dom"/>
</dbReference>
<feature type="transmembrane region" description="Helical" evidence="7">
    <location>
        <begin position="165"/>
        <end position="182"/>
    </location>
</feature>
<dbReference type="AlphaFoldDB" id="A0A7S4BY85"/>
<feature type="transmembrane region" description="Helical" evidence="7">
    <location>
        <begin position="220"/>
        <end position="239"/>
    </location>
</feature>
<feature type="compositionally biased region" description="Polar residues" evidence="6">
    <location>
        <begin position="964"/>
        <end position="975"/>
    </location>
</feature>
<sequence length="1204" mass="128355">MTSPCHSDVEPSIASDGRHSAVNPGEFGHSNGTSTSKNAGSGLQTVKEDQSACKNLETCEASDQSGTLAANQHQESRDEEVIQYTTSKGKNEELKLPYVNWAESHGSHESTISPTERGMMYRTHDSHWPLSSATQRFLGNVEVAARTALSGFLAAGYHVYEPQRLVVLLVAVAVLCVGANFGQTSILSFYAVISGVIGAIVSALPWVVWEASPDQYELRVFLTLIPFVAIVFCVGTLRLHSVARKIGLATLVVAVVPPLTDPPTPFSLDALVDLPKAIAIGAACALVAVIIPFPRSAALQADAKLHGATVGLVLLFEATVTSFTAAKDAGQPGTLWRRNMQRVQSAVREELGSLPTLCTAAKWQPQWRYRARGAWRSKQHAMLLELQKIYDVLKSAFEALAETGAFGRSHEPAPPVLVLRELATEMQALVEAARNYSRVCAGTQCRPDTSELGRAFASALRDFDESARNARTVLVYGGTSSRSQSSRRAGSSRHASSIRHAQDRAYAANGNGDGNGNGNGNGIGNGKGGGVAGASKGGNANCVGGGGGGGAQAGSTDSLMTFKPEALDRKWREEAVLAYSLLFWSMRFVEALQDISTPPPPKRRSIAQRICSAVRCSAADVWAALLLPVGGGNWPTRLKDGARLSVAMTVAAILSLRFDRAIWGPVTAGFVWEPGLGSTIRTSGLRLQGSVLGCFYGYSVYAIGQLVPAGTKRNFLVMSLFSLWVGLCSFVRVASKRNGYAGFVAAFTAIIVLTPSCGGLSAAPDCVDEDSNELGVTYIVLARIQMTLIGILAVLLTSLFVFRQSNSTLIYNYLATVVTCTRTIYAQIHTDYVVRTAADPNADCDCCDDAPNDAKAADDAPAMKDEGANVAKGGRVALTSRATRAQRHISFAETDSVSPPSKSDPASGARTSSRLSRASAVATAVSSATSKIVLPAASAVKRAISFNEPNGDTNTKEREHELSSADSTAEQRGSSSRAALLDAAETEIGAATSSLRATLAQIDFVVSEAQDMPDCPRPFPAEGVTAVVTTLRAMLLSLTSLHTAIGHFQPGCGAVLLLRPLMSPLNMLETHVTIGLQGLLHKLLGGDLRWLERITAGMPRDSHTTTSISTAPRRRRTLGQLTQAQQQFEESYEAVLSQIVQTDRRFIRDEGGDTPSLSNTDVLAFNAVTFSIRTFVKHIVALDQRIEDLLVVSQPIDLNSIKYV</sequence>
<protein>
    <recommendedName>
        <fullName evidence="8">Integral membrane bound transporter domain-containing protein</fullName>
    </recommendedName>
</protein>
<evidence type="ECO:0000256" key="6">
    <source>
        <dbReference type="SAM" id="MobiDB-lite"/>
    </source>
</evidence>
<proteinExistence type="predicted"/>
<feature type="region of interest" description="Disordered" evidence="6">
    <location>
        <begin position="889"/>
        <end position="915"/>
    </location>
</feature>
<keyword evidence="5 7" id="KW-0472">Membrane</keyword>
<dbReference type="EMBL" id="HBIZ01052063">
    <property type="protein sequence ID" value="CAE0780669.1"/>
    <property type="molecule type" value="Transcribed_RNA"/>
</dbReference>
<evidence type="ECO:0000259" key="8">
    <source>
        <dbReference type="Pfam" id="PF13515"/>
    </source>
</evidence>
<evidence type="ECO:0000256" key="4">
    <source>
        <dbReference type="ARBA" id="ARBA00022989"/>
    </source>
</evidence>
<evidence type="ECO:0000313" key="9">
    <source>
        <dbReference type="EMBL" id="CAE0780669.1"/>
    </source>
</evidence>
<feature type="compositionally biased region" description="Low complexity" evidence="6">
    <location>
        <begin position="480"/>
        <end position="499"/>
    </location>
</feature>
<name>A0A7S4BY85_CHRCT</name>
<evidence type="ECO:0000256" key="2">
    <source>
        <dbReference type="ARBA" id="ARBA00022475"/>
    </source>
</evidence>
<dbReference type="PANTHER" id="PTHR30509:SF9">
    <property type="entry name" value="MULTIDRUG RESISTANCE PROTEIN MDTO"/>
    <property type="match status" value="1"/>
</dbReference>
<evidence type="ECO:0000256" key="1">
    <source>
        <dbReference type="ARBA" id="ARBA00004651"/>
    </source>
</evidence>
<feature type="transmembrane region" description="Helical" evidence="7">
    <location>
        <begin position="189"/>
        <end position="208"/>
    </location>
</feature>
<evidence type="ECO:0000256" key="3">
    <source>
        <dbReference type="ARBA" id="ARBA00022692"/>
    </source>
</evidence>
<feature type="region of interest" description="Disordered" evidence="6">
    <location>
        <begin position="1"/>
        <end position="49"/>
    </location>
</feature>
<feature type="compositionally biased region" description="Low complexity" evidence="6">
    <location>
        <begin position="906"/>
        <end position="915"/>
    </location>
</feature>
<dbReference type="PANTHER" id="PTHR30509">
    <property type="entry name" value="P-HYDROXYBENZOIC ACID EFFLUX PUMP SUBUNIT-RELATED"/>
    <property type="match status" value="1"/>
</dbReference>
<dbReference type="GO" id="GO:0005886">
    <property type="term" value="C:plasma membrane"/>
    <property type="evidence" value="ECO:0007669"/>
    <property type="project" value="UniProtKB-SubCell"/>
</dbReference>
<feature type="compositionally biased region" description="Basic and acidic residues" evidence="6">
    <location>
        <begin position="954"/>
        <end position="963"/>
    </location>
</feature>
<feature type="compositionally biased region" description="Polar residues" evidence="6">
    <location>
        <begin position="30"/>
        <end position="44"/>
    </location>
</feature>